<reference evidence="4 5" key="1">
    <citation type="submission" date="2024-06" db="EMBL/GenBank/DDBJ databases">
        <title>Chitinophaga defluvii sp. nov., isolated from municipal sewage.</title>
        <authorList>
            <person name="Zhang L."/>
        </authorList>
    </citation>
    <scope>NUCLEOTIDE SEQUENCE [LARGE SCALE GENOMIC DNA]</scope>
    <source>
        <strain evidence="4 5">H8</strain>
    </source>
</reference>
<evidence type="ECO:0000259" key="3">
    <source>
        <dbReference type="Pfam" id="PF16344"/>
    </source>
</evidence>
<keyword evidence="5" id="KW-1185">Reference proteome</keyword>
<dbReference type="InterPro" id="IPR032508">
    <property type="entry name" value="FecR_C"/>
</dbReference>
<protein>
    <submittedName>
        <fullName evidence="4">FecR domain-containing protein</fullName>
    </submittedName>
</protein>
<dbReference type="Pfam" id="PF04773">
    <property type="entry name" value="FecR"/>
    <property type="match status" value="1"/>
</dbReference>
<dbReference type="RefSeq" id="WP_354658737.1">
    <property type="nucleotide sequence ID" value="NZ_JBEXAC010000001.1"/>
</dbReference>
<accession>A0ABV2SZ96</accession>
<keyword evidence="1" id="KW-0472">Membrane</keyword>
<dbReference type="PANTHER" id="PTHR30273">
    <property type="entry name" value="PERIPLASMIC SIGNAL SENSOR AND SIGMA FACTOR ACTIVATOR FECR-RELATED"/>
    <property type="match status" value="1"/>
</dbReference>
<dbReference type="InterPro" id="IPR006860">
    <property type="entry name" value="FecR"/>
</dbReference>
<evidence type="ECO:0000313" key="5">
    <source>
        <dbReference type="Proteomes" id="UP001549749"/>
    </source>
</evidence>
<feature type="domain" description="FecR protein" evidence="2">
    <location>
        <begin position="185"/>
        <end position="280"/>
    </location>
</feature>
<proteinExistence type="predicted"/>
<comment type="caution">
    <text evidence="4">The sequence shown here is derived from an EMBL/GenBank/DDBJ whole genome shotgun (WGS) entry which is preliminary data.</text>
</comment>
<gene>
    <name evidence="4" type="ORF">ABR189_01855</name>
</gene>
<feature type="domain" description="Protein FecR C-terminal" evidence="3">
    <location>
        <begin position="323"/>
        <end position="390"/>
    </location>
</feature>
<dbReference type="EMBL" id="JBEXAC010000001">
    <property type="protein sequence ID" value="MET6996089.1"/>
    <property type="molecule type" value="Genomic_DNA"/>
</dbReference>
<evidence type="ECO:0000259" key="2">
    <source>
        <dbReference type="Pfam" id="PF04773"/>
    </source>
</evidence>
<keyword evidence="1" id="KW-0812">Transmembrane</keyword>
<organism evidence="4 5">
    <name type="scientific">Chitinophaga defluvii</name>
    <dbReference type="NCBI Taxonomy" id="3163343"/>
    <lineage>
        <taxon>Bacteria</taxon>
        <taxon>Pseudomonadati</taxon>
        <taxon>Bacteroidota</taxon>
        <taxon>Chitinophagia</taxon>
        <taxon>Chitinophagales</taxon>
        <taxon>Chitinophagaceae</taxon>
        <taxon>Chitinophaga</taxon>
    </lineage>
</organism>
<dbReference type="Proteomes" id="UP001549749">
    <property type="component" value="Unassembled WGS sequence"/>
</dbReference>
<name>A0ABV2SZ96_9BACT</name>
<sequence length="392" mass="43592">MQYSQIQTSLRMAALIGRHIKGELNTTETQELQSWIDASPENRVMVEELMNTAIRQTEWENLQQHNGEQVLAAILNKAAADQKIKRLRFIRLIAAAAILLLLGGVGMKLVLDGARTSPGRTAQYTNDIPPGGRKAQLVLANGNVVSLGVGKDTTFTEGNGTEIKQKKGQLIYNNDGRNTLAYNLLTTPVGGEYEITLADGTHVWLNASSSIRYPTTFNGKERKVEITGEAYFEVAGNAQMPFKVKINEQMEVEVLGTHFNINGYKDEATVNTTLLEGAVRVKTNGQLQLLKPGQQAQVNSAGGISLITNINTEQVVAWKDGLFNFDDVSLQEMMRQLSRWYDIEVIYEGKVPEMRFGGKMVRNLSLSQLLRVLEQSKVHFRIEEGRKVIVTQ</sequence>
<dbReference type="InterPro" id="IPR012373">
    <property type="entry name" value="Ferrdict_sens_TM"/>
</dbReference>
<dbReference type="PANTHER" id="PTHR30273:SF2">
    <property type="entry name" value="PROTEIN FECR"/>
    <property type="match status" value="1"/>
</dbReference>
<evidence type="ECO:0000313" key="4">
    <source>
        <dbReference type="EMBL" id="MET6996089.1"/>
    </source>
</evidence>
<dbReference type="Gene3D" id="2.60.120.1440">
    <property type="match status" value="1"/>
</dbReference>
<evidence type="ECO:0000256" key="1">
    <source>
        <dbReference type="SAM" id="Phobius"/>
    </source>
</evidence>
<dbReference type="Pfam" id="PF16344">
    <property type="entry name" value="FecR_C"/>
    <property type="match status" value="1"/>
</dbReference>
<dbReference type="Gene3D" id="3.55.50.30">
    <property type="match status" value="1"/>
</dbReference>
<feature type="transmembrane region" description="Helical" evidence="1">
    <location>
        <begin position="92"/>
        <end position="111"/>
    </location>
</feature>
<keyword evidence="1" id="KW-1133">Transmembrane helix</keyword>